<reference evidence="5" key="1">
    <citation type="submission" date="2019-01" db="EMBL/GenBank/DDBJ databases">
        <authorList>
            <consortium name="Genoscope - CEA"/>
            <person name="William W."/>
        </authorList>
    </citation>
    <scope>NUCLEOTIDE SEQUENCE</scope>
    <source>
        <strain evidence="5">CR-1</strain>
    </source>
</reference>
<dbReference type="PANTHER" id="PTHR33397">
    <property type="entry name" value="UPF0331 PROTEIN YUTE"/>
    <property type="match status" value="1"/>
</dbReference>
<protein>
    <recommendedName>
        <fullName evidence="6">DUF86 domain-containing protein</fullName>
    </recommendedName>
</protein>
<dbReference type="GO" id="GO:0110001">
    <property type="term" value="C:toxin-antitoxin complex"/>
    <property type="evidence" value="ECO:0007669"/>
    <property type="project" value="InterPro"/>
</dbReference>
<evidence type="ECO:0000256" key="4">
    <source>
        <dbReference type="ARBA" id="ARBA00024207"/>
    </source>
</evidence>
<comment type="similarity">
    <text evidence="4">Belongs to the HepT RNase toxin family.</text>
</comment>
<dbReference type="InterPro" id="IPR008201">
    <property type="entry name" value="HepT-like"/>
</dbReference>
<evidence type="ECO:0000256" key="3">
    <source>
        <dbReference type="ARBA" id="ARBA00022801"/>
    </source>
</evidence>
<proteinExistence type="inferred from homology"/>
<evidence type="ECO:0000256" key="2">
    <source>
        <dbReference type="ARBA" id="ARBA00022722"/>
    </source>
</evidence>
<accession>A0A484HJ50</accession>
<dbReference type="GO" id="GO:0004540">
    <property type="term" value="F:RNA nuclease activity"/>
    <property type="evidence" value="ECO:0007669"/>
    <property type="project" value="InterPro"/>
</dbReference>
<dbReference type="NCBIfam" id="NF047751">
    <property type="entry name" value="HepT_toxin"/>
    <property type="match status" value="1"/>
</dbReference>
<dbReference type="Gene3D" id="1.20.120.580">
    <property type="entry name" value="bsu32300-like"/>
    <property type="match status" value="1"/>
</dbReference>
<keyword evidence="2" id="KW-0540">Nuclease</keyword>
<evidence type="ECO:0008006" key="6">
    <source>
        <dbReference type="Google" id="ProtNLM"/>
    </source>
</evidence>
<dbReference type="InterPro" id="IPR037038">
    <property type="entry name" value="HepT-like_sf"/>
</dbReference>
<dbReference type="PANTHER" id="PTHR33397:SF5">
    <property type="entry name" value="RNASE YUTE-RELATED"/>
    <property type="match status" value="1"/>
</dbReference>
<sequence length="149" mass="17207">MIDLKLTERKLRKIEEFLREIEAQKAPGSYEAFSGDVVFKRFVERNIELAIEKMIDVCRHVVSGLDLREPETYAECFEILSESGALAEKEADIFKSMVRYRNMMIHSYDGVDDGVTYGVYQKHLDDFRLFIRAIRNFLASEKAAVGSRA</sequence>
<dbReference type="InterPro" id="IPR052379">
    <property type="entry name" value="Type_VII_TA_RNase"/>
</dbReference>
<dbReference type="SUPFAM" id="SSF81593">
    <property type="entry name" value="Nucleotidyltransferase substrate binding subunit/domain"/>
    <property type="match status" value="1"/>
</dbReference>
<name>A0A484HJ50_9BACT</name>
<keyword evidence="3" id="KW-0378">Hydrolase</keyword>
<gene>
    <name evidence="5" type="ORF">EPICR_10380</name>
</gene>
<dbReference type="EMBL" id="CAACVI010000001">
    <property type="protein sequence ID" value="VEN72879.1"/>
    <property type="molecule type" value="Genomic_DNA"/>
</dbReference>
<dbReference type="Pfam" id="PF01934">
    <property type="entry name" value="HepT-like"/>
    <property type="match status" value="1"/>
</dbReference>
<evidence type="ECO:0000256" key="1">
    <source>
        <dbReference type="ARBA" id="ARBA00022649"/>
    </source>
</evidence>
<organism evidence="5">
    <name type="scientific">uncultured Desulfobacteraceae bacterium</name>
    <dbReference type="NCBI Taxonomy" id="218296"/>
    <lineage>
        <taxon>Bacteria</taxon>
        <taxon>Pseudomonadati</taxon>
        <taxon>Thermodesulfobacteriota</taxon>
        <taxon>Desulfobacteria</taxon>
        <taxon>Desulfobacterales</taxon>
        <taxon>Desulfobacteraceae</taxon>
        <taxon>environmental samples</taxon>
    </lineage>
</organism>
<keyword evidence="1" id="KW-1277">Toxin-antitoxin system</keyword>
<evidence type="ECO:0000313" key="5">
    <source>
        <dbReference type="EMBL" id="VEN72879.1"/>
    </source>
</evidence>
<dbReference type="GO" id="GO:0016787">
    <property type="term" value="F:hydrolase activity"/>
    <property type="evidence" value="ECO:0007669"/>
    <property type="project" value="UniProtKB-KW"/>
</dbReference>
<dbReference type="AlphaFoldDB" id="A0A484HJ50"/>